<dbReference type="Proteomes" id="UP000603200">
    <property type="component" value="Unassembled WGS sequence"/>
</dbReference>
<organism evidence="2 3">
    <name type="scientific">Winogradskya humida</name>
    <dbReference type="NCBI Taxonomy" id="113566"/>
    <lineage>
        <taxon>Bacteria</taxon>
        <taxon>Bacillati</taxon>
        <taxon>Actinomycetota</taxon>
        <taxon>Actinomycetes</taxon>
        <taxon>Micromonosporales</taxon>
        <taxon>Micromonosporaceae</taxon>
        <taxon>Winogradskya</taxon>
    </lineage>
</organism>
<evidence type="ECO:0000256" key="1">
    <source>
        <dbReference type="SAM" id="MobiDB-lite"/>
    </source>
</evidence>
<evidence type="ECO:0000313" key="2">
    <source>
        <dbReference type="EMBL" id="GIE20226.1"/>
    </source>
</evidence>
<sequence length="96" mass="9789">MDAETEADADRDAEAVIAGATEGEAAGRADGLWWRGRSEADAYVSDPATVTASAAATKAAGAMIRRRLVGRLCCMTGLPSKTATSLGVRVPAAQGH</sequence>
<comment type="caution">
    <text evidence="2">The sequence shown here is derived from an EMBL/GenBank/DDBJ whole genome shotgun (WGS) entry which is preliminary data.</text>
</comment>
<proteinExistence type="predicted"/>
<reference evidence="2 3" key="1">
    <citation type="submission" date="2021-01" db="EMBL/GenBank/DDBJ databases">
        <title>Whole genome shotgun sequence of Actinoplanes humidus NBRC 14915.</title>
        <authorList>
            <person name="Komaki H."/>
            <person name="Tamura T."/>
        </authorList>
    </citation>
    <scope>NUCLEOTIDE SEQUENCE [LARGE SCALE GENOMIC DNA]</scope>
    <source>
        <strain evidence="2 3">NBRC 14915</strain>
    </source>
</reference>
<dbReference type="EMBL" id="BOMN01000040">
    <property type="protein sequence ID" value="GIE20226.1"/>
    <property type="molecule type" value="Genomic_DNA"/>
</dbReference>
<protein>
    <submittedName>
        <fullName evidence="2">Uncharacterized protein</fullName>
    </submittedName>
</protein>
<keyword evidence="3" id="KW-1185">Reference proteome</keyword>
<feature type="region of interest" description="Disordered" evidence="1">
    <location>
        <begin position="1"/>
        <end position="22"/>
    </location>
</feature>
<accession>A0ABQ3ZNR7</accession>
<name>A0ABQ3ZNR7_9ACTN</name>
<gene>
    <name evidence="2" type="ORF">Ahu01nite_033280</name>
</gene>
<evidence type="ECO:0000313" key="3">
    <source>
        <dbReference type="Proteomes" id="UP000603200"/>
    </source>
</evidence>